<evidence type="ECO:0000259" key="2">
    <source>
        <dbReference type="Pfam" id="PF00732"/>
    </source>
</evidence>
<dbReference type="Pfam" id="PF00732">
    <property type="entry name" value="GMC_oxred_N"/>
    <property type="match status" value="1"/>
</dbReference>
<dbReference type="PANTHER" id="PTHR11552:SF158">
    <property type="entry name" value="GH23626P-RELATED"/>
    <property type="match status" value="1"/>
</dbReference>
<dbReference type="GO" id="GO:0050660">
    <property type="term" value="F:flavin adenine dinucleotide binding"/>
    <property type="evidence" value="ECO:0007669"/>
    <property type="project" value="InterPro"/>
</dbReference>
<comment type="similarity">
    <text evidence="1">Belongs to the GMC oxidoreductase family.</text>
</comment>
<reference evidence="3 4" key="1">
    <citation type="submission" date="2023-03" db="EMBL/GenBank/DDBJ databases">
        <title>Genome insight into feeding habits of ladybird beetles.</title>
        <authorList>
            <person name="Li H.-S."/>
            <person name="Huang Y.-H."/>
            <person name="Pang H."/>
        </authorList>
    </citation>
    <scope>NUCLEOTIDE SEQUENCE [LARGE SCALE GENOMIC DNA]</scope>
    <source>
        <strain evidence="3">SYSU_2023b</strain>
        <tissue evidence="3">Whole body</tissue>
    </source>
</reference>
<dbReference type="Gene3D" id="3.30.560.10">
    <property type="entry name" value="Glucose Oxidase, domain 3"/>
    <property type="match status" value="1"/>
</dbReference>
<keyword evidence="4" id="KW-1185">Reference proteome</keyword>
<proteinExistence type="inferred from homology"/>
<dbReference type="AlphaFoldDB" id="A0AAW1TQU2"/>
<organism evidence="3 4">
    <name type="scientific">Henosepilachna vigintioctopunctata</name>
    <dbReference type="NCBI Taxonomy" id="420089"/>
    <lineage>
        <taxon>Eukaryota</taxon>
        <taxon>Metazoa</taxon>
        <taxon>Ecdysozoa</taxon>
        <taxon>Arthropoda</taxon>
        <taxon>Hexapoda</taxon>
        <taxon>Insecta</taxon>
        <taxon>Pterygota</taxon>
        <taxon>Neoptera</taxon>
        <taxon>Endopterygota</taxon>
        <taxon>Coleoptera</taxon>
        <taxon>Polyphaga</taxon>
        <taxon>Cucujiformia</taxon>
        <taxon>Coccinelloidea</taxon>
        <taxon>Coccinellidae</taxon>
        <taxon>Epilachninae</taxon>
        <taxon>Epilachnini</taxon>
        <taxon>Henosepilachna</taxon>
    </lineage>
</organism>
<comment type="caution">
    <text evidence="3">The sequence shown here is derived from an EMBL/GenBank/DDBJ whole genome shotgun (WGS) entry which is preliminary data.</text>
</comment>
<evidence type="ECO:0000313" key="4">
    <source>
        <dbReference type="Proteomes" id="UP001431783"/>
    </source>
</evidence>
<dbReference type="PANTHER" id="PTHR11552">
    <property type="entry name" value="GLUCOSE-METHANOL-CHOLINE GMC OXIDOREDUCTASE"/>
    <property type="match status" value="1"/>
</dbReference>
<dbReference type="GO" id="GO:0016614">
    <property type="term" value="F:oxidoreductase activity, acting on CH-OH group of donors"/>
    <property type="evidence" value="ECO:0007669"/>
    <property type="project" value="InterPro"/>
</dbReference>
<dbReference type="EMBL" id="JARQZJ010000004">
    <property type="protein sequence ID" value="KAK9871033.1"/>
    <property type="molecule type" value="Genomic_DNA"/>
</dbReference>
<dbReference type="SUPFAM" id="SSF54373">
    <property type="entry name" value="FAD-linked reductases, C-terminal domain"/>
    <property type="match status" value="1"/>
</dbReference>
<dbReference type="InterPro" id="IPR036188">
    <property type="entry name" value="FAD/NAD-bd_sf"/>
</dbReference>
<gene>
    <name evidence="3" type="ORF">WA026_009991</name>
</gene>
<name>A0AAW1TQU2_9CUCU</name>
<protein>
    <recommendedName>
        <fullName evidence="2">Glucose-methanol-choline oxidoreductase N-terminal domain-containing protein</fullName>
    </recommendedName>
</protein>
<dbReference type="Gene3D" id="3.50.50.60">
    <property type="entry name" value="FAD/NAD(P)-binding domain"/>
    <property type="match status" value="1"/>
</dbReference>
<sequence length="295" mass="32800">MPKLNISITYDAFRELGVDAVEDYNAEKQIGVSEIQGLTNFGEKVSGSTAFVRPTFTRLNYNLLLKAFVTKILINKSTKTAYGVQFVKDGMIYQATARKEVIISAGIVNTPQLLMLSGIGPSKELAKHKIPVVANLPVGTMFRGNVFFDVYFSLNFTFPFDTLEGAVRKFLKGQGILTSFQNGVSVNFYNTQNNSSSTPNLLIIYHRPSTLTEKIPSLTNYIPEVQKFEDKLNLSSVVFTRISLLHPQSIGNITLKSNNPSDFPNLNLGIFDNVADIEVLYEGVQRVKAIKIQNQ</sequence>
<dbReference type="SUPFAM" id="SSF51905">
    <property type="entry name" value="FAD/NAD(P)-binding domain"/>
    <property type="match status" value="1"/>
</dbReference>
<dbReference type="Proteomes" id="UP001431783">
    <property type="component" value="Unassembled WGS sequence"/>
</dbReference>
<evidence type="ECO:0000313" key="3">
    <source>
        <dbReference type="EMBL" id="KAK9871033.1"/>
    </source>
</evidence>
<dbReference type="InterPro" id="IPR012132">
    <property type="entry name" value="GMC_OxRdtase"/>
</dbReference>
<evidence type="ECO:0000256" key="1">
    <source>
        <dbReference type="ARBA" id="ARBA00010790"/>
    </source>
</evidence>
<feature type="domain" description="Glucose-methanol-choline oxidoreductase N-terminal" evidence="2">
    <location>
        <begin position="7"/>
        <end position="136"/>
    </location>
</feature>
<dbReference type="InterPro" id="IPR000172">
    <property type="entry name" value="GMC_OxRdtase_N"/>
</dbReference>
<accession>A0AAW1TQU2</accession>